<comment type="caution">
    <text evidence="3">The sequence shown here is derived from an EMBL/GenBank/DDBJ whole genome shotgun (WGS) entry which is preliminary data.</text>
</comment>
<protein>
    <recommendedName>
        <fullName evidence="2">DUF7869 domain-containing protein</fullName>
    </recommendedName>
</protein>
<sequence length="303" mass="33818">MGVRMRDIQESLSVLLLRADALDQAKHKCPRVLTKTHAFDALLRPSLSVMMLWAQGHALAFDIKDPDNFKNTNSNVEGMARVLDIVYRSCNSSLPHHVAILQDNCSRDCKNGLLLSWCIKLKVLGVLDKISLLYPEKGHTHGPLDALGGQAVVKCSNSEFSTPDELVSLYTGFLQDSKVDGGASFRGDQQADWKSWWEELGLVFANLTGIYPRKNIKDKEKVIAKAQQDAACEFLVSWVKGTLRRHPRPAQYEFLNHRFVDDDGGPPVPAREMPAEVRPIRVRAESGAQLPADNEDDEDAEDE</sequence>
<feature type="compositionally biased region" description="Basic and acidic residues" evidence="1">
    <location>
        <begin position="273"/>
        <end position="284"/>
    </location>
</feature>
<evidence type="ECO:0000313" key="4">
    <source>
        <dbReference type="Proteomes" id="UP000604046"/>
    </source>
</evidence>
<feature type="region of interest" description="Disordered" evidence="1">
    <location>
        <begin position="263"/>
        <end position="303"/>
    </location>
</feature>
<evidence type="ECO:0000256" key="1">
    <source>
        <dbReference type="SAM" id="MobiDB-lite"/>
    </source>
</evidence>
<keyword evidence="4" id="KW-1185">Reference proteome</keyword>
<evidence type="ECO:0000259" key="2">
    <source>
        <dbReference type="Pfam" id="PF25273"/>
    </source>
</evidence>
<reference evidence="3" key="1">
    <citation type="submission" date="2021-02" db="EMBL/GenBank/DDBJ databases">
        <authorList>
            <person name="Dougan E. K."/>
            <person name="Rhodes N."/>
            <person name="Thang M."/>
            <person name="Chan C."/>
        </authorList>
    </citation>
    <scope>NUCLEOTIDE SEQUENCE</scope>
</reference>
<proteinExistence type="predicted"/>
<organism evidence="3 4">
    <name type="scientific">Symbiodinium natans</name>
    <dbReference type="NCBI Taxonomy" id="878477"/>
    <lineage>
        <taxon>Eukaryota</taxon>
        <taxon>Sar</taxon>
        <taxon>Alveolata</taxon>
        <taxon>Dinophyceae</taxon>
        <taxon>Suessiales</taxon>
        <taxon>Symbiodiniaceae</taxon>
        <taxon>Symbiodinium</taxon>
    </lineage>
</organism>
<feature type="compositionally biased region" description="Acidic residues" evidence="1">
    <location>
        <begin position="293"/>
        <end position="303"/>
    </location>
</feature>
<evidence type="ECO:0000313" key="3">
    <source>
        <dbReference type="EMBL" id="CAE7241338.1"/>
    </source>
</evidence>
<dbReference type="InterPro" id="IPR057191">
    <property type="entry name" value="DUF7869"/>
</dbReference>
<dbReference type="Proteomes" id="UP000604046">
    <property type="component" value="Unassembled WGS sequence"/>
</dbReference>
<dbReference type="EMBL" id="CAJNDS010000935">
    <property type="protein sequence ID" value="CAE7241338.1"/>
    <property type="molecule type" value="Genomic_DNA"/>
</dbReference>
<accession>A0A812L963</accession>
<feature type="domain" description="DUF7869" evidence="2">
    <location>
        <begin position="70"/>
        <end position="172"/>
    </location>
</feature>
<name>A0A812L963_9DINO</name>
<dbReference type="Pfam" id="PF25273">
    <property type="entry name" value="DUF7869"/>
    <property type="match status" value="1"/>
</dbReference>
<gene>
    <name evidence="3" type="ORF">SNAT2548_LOCUS10896</name>
</gene>
<dbReference type="AlphaFoldDB" id="A0A812L963"/>
<dbReference type="OrthoDB" id="417938at2759"/>